<dbReference type="Proteomes" id="UP001230426">
    <property type="component" value="Unassembled WGS sequence"/>
</dbReference>
<dbReference type="EMBL" id="JAUSRB010000001">
    <property type="protein sequence ID" value="MDP9861327.1"/>
    <property type="molecule type" value="Genomic_DNA"/>
</dbReference>
<feature type="region of interest" description="Disordered" evidence="1">
    <location>
        <begin position="1"/>
        <end position="31"/>
    </location>
</feature>
<proteinExistence type="predicted"/>
<evidence type="ECO:0000313" key="2">
    <source>
        <dbReference type="EMBL" id="MDP9861327.1"/>
    </source>
</evidence>
<protein>
    <submittedName>
        <fullName evidence="2">Uncharacterized protein</fullName>
    </submittedName>
</protein>
<accession>A0ABT9QWH6</accession>
<evidence type="ECO:0000256" key="1">
    <source>
        <dbReference type="SAM" id="MobiDB-lite"/>
    </source>
</evidence>
<feature type="compositionally biased region" description="Acidic residues" evidence="1">
    <location>
        <begin position="21"/>
        <end position="31"/>
    </location>
</feature>
<sequence>MSRRIRARSERIRGHGTSADADSEPPGEEVA</sequence>
<name>A0ABT9QWH6_9ACTN</name>
<gene>
    <name evidence="2" type="ORF">J2S55_000586</name>
</gene>
<organism evidence="2 3">
    <name type="scientific">Streptosporangium brasiliense</name>
    <dbReference type="NCBI Taxonomy" id="47480"/>
    <lineage>
        <taxon>Bacteria</taxon>
        <taxon>Bacillati</taxon>
        <taxon>Actinomycetota</taxon>
        <taxon>Actinomycetes</taxon>
        <taxon>Streptosporangiales</taxon>
        <taxon>Streptosporangiaceae</taxon>
        <taxon>Streptosporangium</taxon>
    </lineage>
</organism>
<comment type="caution">
    <text evidence="2">The sequence shown here is derived from an EMBL/GenBank/DDBJ whole genome shotgun (WGS) entry which is preliminary data.</text>
</comment>
<keyword evidence="3" id="KW-1185">Reference proteome</keyword>
<reference evidence="2 3" key="1">
    <citation type="submission" date="2023-07" db="EMBL/GenBank/DDBJ databases">
        <title>Sequencing the genomes of 1000 actinobacteria strains.</title>
        <authorList>
            <person name="Klenk H.-P."/>
        </authorList>
    </citation>
    <scope>NUCLEOTIDE SEQUENCE [LARGE SCALE GENOMIC DNA]</scope>
    <source>
        <strain evidence="2 3">DSM 44109</strain>
    </source>
</reference>
<evidence type="ECO:0000313" key="3">
    <source>
        <dbReference type="Proteomes" id="UP001230426"/>
    </source>
</evidence>